<dbReference type="AlphaFoldDB" id="A0A3R8LK51"/>
<evidence type="ECO:0000256" key="7">
    <source>
        <dbReference type="ARBA" id="ARBA00023012"/>
    </source>
</evidence>
<dbReference type="InterPro" id="IPR003661">
    <property type="entry name" value="HisK_dim/P_dom"/>
</dbReference>
<evidence type="ECO:0000259" key="9">
    <source>
        <dbReference type="PROSITE" id="PS50109"/>
    </source>
</evidence>
<evidence type="ECO:0000256" key="1">
    <source>
        <dbReference type="ARBA" id="ARBA00000085"/>
    </source>
</evidence>
<evidence type="ECO:0000256" key="3">
    <source>
        <dbReference type="ARBA" id="ARBA00012438"/>
    </source>
</evidence>
<keyword evidence="6 10" id="KW-0418">Kinase</keyword>
<comment type="caution">
    <text evidence="10">The sequence shown here is derived from an EMBL/GenBank/DDBJ whole genome shotgun (WGS) entry which is preliminary data.</text>
</comment>
<keyword evidence="8" id="KW-0812">Transmembrane</keyword>
<keyword evidence="8" id="KW-0472">Membrane</keyword>
<dbReference type="SUPFAM" id="SSF55874">
    <property type="entry name" value="ATPase domain of HSP90 chaperone/DNA topoisomerase II/histidine kinase"/>
    <property type="match status" value="1"/>
</dbReference>
<dbReference type="CDD" id="cd00082">
    <property type="entry name" value="HisKA"/>
    <property type="match status" value="1"/>
</dbReference>
<dbReference type="InterPro" id="IPR004358">
    <property type="entry name" value="Sig_transdc_His_kin-like_C"/>
</dbReference>
<name>A0A3R8LK51_9FIRM</name>
<dbReference type="EMBL" id="RHJS01000002">
    <property type="protein sequence ID" value="RRK35087.1"/>
    <property type="molecule type" value="Genomic_DNA"/>
</dbReference>
<keyword evidence="5" id="KW-0808">Transferase</keyword>
<dbReference type="Gene3D" id="3.30.565.10">
    <property type="entry name" value="Histidine kinase-like ATPase, C-terminal domain"/>
    <property type="match status" value="1"/>
</dbReference>
<evidence type="ECO:0000256" key="2">
    <source>
        <dbReference type="ARBA" id="ARBA00004370"/>
    </source>
</evidence>
<dbReference type="SUPFAM" id="SSF47384">
    <property type="entry name" value="Homodimeric domain of signal transducing histidine kinase"/>
    <property type="match status" value="1"/>
</dbReference>
<evidence type="ECO:0000256" key="5">
    <source>
        <dbReference type="ARBA" id="ARBA00022679"/>
    </source>
</evidence>
<reference evidence="10" key="1">
    <citation type="submission" date="2018-10" db="EMBL/GenBank/DDBJ databases">
        <title>Schaedlerella arabinophila gen. nov. sp. nov., isolated from the mouse intestinal tract and comparative analysis with the genome of the closely related altered Schaedler flora strain ASF502.</title>
        <authorList>
            <person name="Miyake S."/>
            <person name="Soh M."/>
            <person name="Seedorf H."/>
        </authorList>
    </citation>
    <scope>NUCLEOTIDE SEQUENCE [LARGE SCALE GENOMIC DNA]</scope>
    <source>
        <strain evidence="10">DSM 106076</strain>
    </source>
</reference>
<dbReference type="InterPro" id="IPR036097">
    <property type="entry name" value="HisK_dim/P_sf"/>
</dbReference>
<keyword evidence="4" id="KW-0597">Phosphoprotein</keyword>
<dbReference type="PANTHER" id="PTHR45453">
    <property type="entry name" value="PHOSPHATE REGULON SENSOR PROTEIN PHOR"/>
    <property type="match status" value="1"/>
</dbReference>
<dbReference type="InterPro" id="IPR050351">
    <property type="entry name" value="BphY/WalK/GraS-like"/>
</dbReference>
<evidence type="ECO:0000256" key="8">
    <source>
        <dbReference type="SAM" id="Phobius"/>
    </source>
</evidence>
<feature type="domain" description="Histidine kinase" evidence="9">
    <location>
        <begin position="204"/>
        <end position="412"/>
    </location>
</feature>
<protein>
    <recommendedName>
        <fullName evidence="3">histidine kinase</fullName>
        <ecNumber evidence="3">2.7.13.3</ecNumber>
    </recommendedName>
</protein>
<dbReference type="PROSITE" id="PS50109">
    <property type="entry name" value="HIS_KIN"/>
    <property type="match status" value="1"/>
</dbReference>
<evidence type="ECO:0000256" key="6">
    <source>
        <dbReference type="ARBA" id="ARBA00022777"/>
    </source>
</evidence>
<dbReference type="Pfam" id="PF00512">
    <property type="entry name" value="HisKA"/>
    <property type="match status" value="1"/>
</dbReference>
<comment type="subcellular location">
    <subcellularLocation>
        <location evidence="2">Membrane</location>
    </subcellularLocation>
</comment>
<dbReference type="GO" id="GO:0004721">
    <property type="term" value="F:phosphoprotein phosphatase activity"/>
    <property type="evidence" value="ECO:0007669"/>
    <property type="project" value="TreeGrafter"/>
</dbReference>
<dbReference type="RefSeq" id="WP_125130465.1">
    <property type="nucleotide sequence ID" value="NZ_RHJS01000002.1"/>
</dbReference>
<feature type="transmembrane region" description="Helical" evidence="8">
    <location>
        <begin position="113"/>
        <end position="133"/>
    </location>
</feature>
<feature type="transmembrane region" description="Helical" evidence="8">
    <location>
        <begin position="12"/>
        <end position="33"/>
    </location>
</feature>
<gene>
    <name evidence="10" type="ORF">EBB54_29975</name>
</gene>
<keyword evidence="11" id="KW-1185">Reference proteome</keyword>
<dbReference type="PANTHER" id="PTHR45453:SF1">
    <property type="entry name" value="PHOSPHATE REGULON SENSOR PROTEIN PHOR"/>
    <property type="match status" value="1"/>
</dbReference>
<dbReference type="InterPro" id="IPR003594">
    <property type="entry name" value="HATPase_dom"/>
</dbReference>
<dbReference type="Pfam" id="PF02518">
    <property type="entry name" value="HATPase_c"/>
    <property type="match status" value="1"/>
</dbReference>
<evidence type="ECO:0000313" key="10">
    <source>
        <dbReference type="EMBL" id="RRK35087.1"/>
    </source>
</evidence>
<keyword evidence="7" id="KW-0902">Two-component regulatory system</keyword>
<dbReference type="InterPro" id="IPR036890">
    <property type="entry name" value="HATPase_C_sf"/>
</dbReference>
<dbReference type="PRINTS" id="PR00344">
    <property type="entry name" value="BCTRLSENSOR"/>
</dbReference>
<dbReference type="SMART" id="SM00388">
    <property type="entry name" value="HisKA"/>
    <property type="match status" value="1"/>
</dbReference>
<dbReference type="Gene3D" id="1.10.287.130">
    <property type="match status" value="1"/>
</dbReference>
<accession>A0A3R8LK51</accession>
<comment type="catalytic activity">
    <reaction evidence="1">
        <text>ATP + protein L-histidine = ADP + protein N-phospho-L-histidine.</text>
        <dbReference type="EC" id="2.7.13.3"/>
    </reaction>
</comment>
<dbReference type="InterPro" id="IPR005467">
    <property type="entry name" value="His_kinase_dom"/>
</dbReference>
<keyword evidence="8" id="KW-1133">Transmembrane helix</keyword>
<dbReference type="CDD" id="cd00075">
    <property type="entry name" value="HATPase"/>
    <property type="match status" value="1"/>
</dbReference>
<dbReference type="Proteomes" id="UP000274920">
    <property type="component" value="Unassembled WGS sequence"/>
</dbReference>
<dbReference type="GO" id="GO:0016036">
    <property type="term" value="P:cellular response to phosphate starvation"/>
    <property type="evidence" value="ECO:0007669"/>
    <property type="project" value="TreeGrafter"/>
</dbReference>
<dbReference type="GO" id="GO:0000155">
    <property type="term" value="F:phosphorelay sensor kinase activity"/>
    <property type="evidence" value="ECO:0007669"/>
    <property type="project" value="InterPro"/>
</dbReference>
<dbReference type="EC" id="2.7.13.3" evidence="3"/>
<sequence>MRLEDRDNPFRIFTGWLLLGTAAGFLLALVVTFQEYRRFSEWVGAALRQESSVENADIQESGMEETKIREMRSMEQTFAAAFKNCGPSDRAAGQEWLLEYGYRPWGRLGEHTAVLSALCVLMAEGIGWSLFLIQKKRQKKQEQRIEGLTQYLLAAERGEAAALCRREDAFSHLEDAVYKAVMELRSTKEEAVHSHEVLSQRIADIAHQLKTPITSMSLMTELLEEGQTEEGKECLLRLSAQIRRLQNLVQALLSLAKLESHTIRFEREVVDAEGLIEGALEPLLELFQNKQIRLDASGETVYIQADRQWTEEAVLNLLKNCAEHTPAGGQIRVRWQENPLYTEIRFTDGGKGFHKKDLPHLFERFYRGEGAQKDSAGIGLALAKLIAEQQNGQLYAENTLDDHAGFILRFYR</sequence>
<dbReference type="GO" id="GO:0005886">
    <property type="term" value="C:plasma membrane"/>
    <property type="evidence" value="ECO:0007669"/>
    <property type="project" value="TreeGrafter"/>
</dbReference>
<organism evidence="10 11">
    <name type="scientific">Schaedlerella arabinosiphila</name>
    <dbReference type="NCBI Taxonomy" id="2044587"/>
    <lineage>
        <taxon>Bacteria</taxon>
        <taxon>Bacillati</taxon>
        <taxon>Bacillota</taxon>
        <taxon>Clostridia</taxon>
        <taxon>Lachnospirales</taxon>
        <taxon>Lachnospiraceae</taxon>
        <taxon>Schaedlerella</taxon>
    </lineage>
</organism>
<evidence type="ECO:0000313" key="11">
    <source>
        <dbReference type="Proteomes" id="UP000274920"/>
    </source>
</evidence>
<evidence type="ECO:0000256" key="4">
    <source>
        <dbReference type="ARBA" id="ARBA00022553"/>
    </source>
</evidence>
<dbReference type="SMART" id="SM00387">
    <property type="entry name" value="HATPase_c"/>
    <property type="match status" value="1"/>
</dbReference>
<proteinExistence type="predicted"/>